<sequence length="71" mass="8342">MLKKYFKVLVYAENYFQVRTVNGLISKKKIAPTWIVDVVDQNCFVALFVRWLFLGMVSTVFEKLQVSAFLF</sequence>
<reference evidence="2" key="1">
    <citation type="submission" date="2019-12" db="UniProtKB">
        <authorList>
            <consortium name="WormBaseParasite"/>
        </authorList>
    </citation>
    <scope>IDENTIFICATION</scope>
</reference>
<dbReference type="WBParaSite" id="TMUE_1000004933.1">
    <property type="protein sequence ID" value="TMUE_1000004933.1"/>
    <property type="gene ID" value="WBGene00299158"/>
</dbReference>
<evidence type="ECO:0000313" key="2">
    <source>
        <dbReference type="WBParaSite" id="TMUE_1000004933.1"/>
    </source>
</evidence>
<dbReference type="AlphaFoldDB" id="A0A5S6QCI6"/>
<evidence type="ECO:0000313" key="1">
    <source>
        <dbReference type="Proteomes" id="UP000046395"/>
    </source>
</evidence>
<accession>A0A5S6QCI6</accession>
<dbReference type="Proteomes" id="UP000046395">
    <property type="component" value="Unassembled WGS sequence"/>
</dbReference>
<proteinExistence type="predicted"/>
<keyword evidence="1" id="KW-1185">Reference proteome</keyword>
<organism evidence="1 2">
    <name type="scientific">Trichuris muris</name>
    <name type="common">Mouse whipworm</name>
    <dbReference type="NCBI Taxonomy" id="70415"/>
    <lineage>
        <taxon>Eukaryota</taxon>
        <taxon>Metazoa</taxon>
        <taxon>Ecdysozoa</taxon>
        <taxon>Nematoda</taxon>
        <taxon>Enoplea</taxon>
        <taxon>Dorylaimia</taxon>
        <taxon>Trichinellida</taxon>
        <taxon>Trichuridae</taxon>
        <taxon>Trichuris</taxon>
    </lineage>
</organism>
<name>A0A5S6QCI6_TRIMR</name>
<protein>
    <submittedName>
        <fullName evidence="2">BRCT domain-containing protein</fullName>
    </submittedName>
</protein>